<evidence type="ECO:0000313" key="1">
    <source>
        <dbReference type="EMBL" id="REI41063.1"/>
    </source>
</evidence>
<comment type="caution">
    <text evidence="1">The sequence shown here is derived from an EMBL/GenBank/DDBJ whole genome shotgun (WGS) entry which is preliminary data.</text>
</comment>
<sequence length="171" mass="19556">MKTKIFFITLVGIVLVSCGKKEEEKEVKIPVKTEIIEVVEAATPPAIEIVEEVNPLSKYISDEVYNEGVGIFYGDKESMFTEDADAFSGNYEEFKAYIEARFKPTMLIKQNGINSAVVYYLEDGSKNRTMVSGFKIIEIEKIVYYIKVFKDRIEIKQGKNGRAVPLYLRER</sequence>
<protein>
    <recommendedName>
        <fullName evidence="3">Nuclear transport factor 2 family protein</fullName>
    </recommendedName>
</protein>
<dbReference type="PROSITE" id="PS51257">
    <property type="entry name" value="PROKAR_LIPOPROTEIN"/>
    <property type="match status" value="1"/>
</dbReference>
<gene>
    <name evidence="1" type="ORF">DYH56_08485</name>
</gene>
<accession>A0ABX9KGX7</accession>
<proteinExistence type="predicted"/>
<dbReference type="RefSeq" id="WP_114642421.1">
    <property type="nucleotide sequence ID" value="NZ_JAACIO010000014.1"/>
</dbReference>
<organism evidence="1 2">
    <name type="scientific">Psychrilyobacter piezotolerans</name>
    <dbReference type="NCBI Taxonomy" id="2293438"/>
    <lineage>
        <taxon>Bacteria</taxon>
        <taxon>Fusobacteriati</taxon>
        <taxon>Fusobacteriota</taxon>
        <taxon>Fusobacteriia</taxon>
        <taxon>Fusobacteriales</taxon>
        <taxon>Fusobacteriaceae</taxon>
        <taxon>Psychrilyobacter</taxon>
    </lineage>
</organism>
<dbReference type="EMBL" id="QUAJ01000013">
    <property type="protein sequence ID" value="REI41063.1"/>
    <property type="molecule type" value="Genomic_DNA"/>
</dbReference>
<dbReference type="Proteomes" id="UP000263486">
    <property type="component" value="Unassembled WGS sequence"/>
</dbReference>
<keyword evidence="2" id="KW-1185">Reference proteome</keyword>
<name>A0ABX9KGX7_9FUSO</name>
<evidence type="ECO:0008006" key="3">
    <source>
        <dbReference type="Google" id="ProtNLM"/>
    </source>
</evidence>
<evidence type="ECO:0000313" key="2">
    <source>
        <dbReference type="Proteomes" id="UP000263486"/>
    </source>
</evidence>
<reference evidence="1 2" key="1">
    <citation type="submission" date="2018-08" db="EMBL/GenBank/DDBJ databases">
        <title>Draft genome sequence of Psychrilyobacter sp. strain SD5 isolated from Black Sea water.</title>
        <authorList>
            <person name="Yadav S."/>
            <person name="Villanueva L."/>
            <person name="Damste J.S.S."/>
        </authorList>
    </citation>
    <scope>NUCLEOTIDE SEQUENCE [LARGE SCALE GENOMIC DNA]</scope>
    <source>
        <strain evidence="1 2">SD5</strain>
    </source>
</reference>